<dbReference type="EMBL" id="BSYO01000033">
    <property type="protein sequence ID" value="GMH27916.1"/>
    <property type="molecule type" value="Genomic_DNA"/>
</dbReference>
<name>A0AAD3Y5V3_NEPGR</name>
<protein>
    <submittedName>
        <fullName evidence="1">Uncharacterized protein</fullName>
    </submittedName>
</protein>
<sequence>MYMSKRFIVLIMTKIHPYYILQVIVPQLGQECAFECFSFRVGGSIQECLRKHSRGLILLRVELSKFEATR</sequence>
<accession>A0AAD3Y5V3</accession>
<gene>
    <name evidence="1" type="ORF">Nepgr_029759</name>
</gene>
<dbReference type="AlphaFoldDB" id="A0AAD3Y5V3"/>
<reference evidence="1" key="1">
    <citation type="submission" date="2023-05" db="EMBL/GenBank/DDBJ databases">
        <title>Nepenthes gracilis genome sequencing.</title>
        <authorList>
            <person name="Fukushima K."/>
        </authorList>
    </citation>
    <scope>NUCLEOTIDE SEQUENCE</scope>
    <source>
        <strain evidence="1">SING2019-196</strain>
    </source>
</reference>
<evidence type="ECO:0000313" key="1">
    <source>
        <dbReference type="EMBL" id="GMH27916.1"/>
    </source>
</evidence>
<dbReference type="Proteomes" id="UP001279734">
    <property type="component" value="Unassembled WGS sequence"/>
</dbReference>
<proteinExistence type="predicted"/>
<keyword evidence="2" id="KW-1185">Reference proteome</keyword>
<evidence type="ECO:0000313" key="2">
    <source>
        <dbReference type="Proteomes" id="UP001279734"/>
    </source>
</evidence>
<comment type="caution">
    <text evidence="1">The sequence shown here is derived from an EMBL/GenBank/DDBJ whole genome shotgun (WGS) entry which is preliminary data.</text>
</comment>
<organism evidence="1 2">
    <name type="scientific">Nepenthes gracilis</name>
    <name type="common">Slender pitcher plant</name>
    <dbReference type="NCBI Taxonomy" id="150966"/>
    <lineage>
        <taxon>Eukaryota</taxon>
        <taxon>Viridiplantae</taxon>
        <taxon>Streptophyta</taxon>
        <taxon>Embryophyta</taxon>
        <taxon>Tracheophyta</taxon>
        <taxon>Spermatophyta</taxon>
        <taxon>Magnoliopsida</taxon>
        <taxon>eudicotyledons</taxon>
        <taxon>Gunneridae</taxon>
        <taxon>Pentapetalae</taxon>
        <taxon>Caryophyllales</taxon>
        <taxon>Nepenthaceae</taxon>
        <taxon>Nepenthes</taxon>
    </lineage>
</organism>